<dbReference type="PANTHER" id="PTHR11472:SF34">
    <property type="entry name" value="REGULATOR OF TELOMERE ELONGATION HELICASE 1"/>
    <property type="match status" value="1"/>
</dbReference>
<proteinExistence type="predicted"/>
<dbReference type="InterPro" id="IPR011545">
    <property type="entry name" value="DEAD/DEAH_box_helicase_dom"/>
</dbReference>
<feature type="non-terminal residue" evidence="9">
    <location>
        <position position="609"/>
    </location>
</feature>
<feature type="non-terminal residue" evidence="9">
    <location>
        <position position="1"/>
    </location>
</feature>
<dbReference type="GO" id="GO:0005524">
    <property type="term" value="F:ATP binding"/>
    <property type="evidence" value="ECO:0007669"/>
    <property type="project" value="UniProtKB-KW"/>
</dbReference>
<evidence type="ECO:0000256" key="2">
    <source>
        <dbReference type="ARBA" id="ARBA00022741"/>
    </source>
</evidence>
<feature type="region of interest" description="Disordered" evidence="7">
    <location>
        <begin position="528"/>
        <end position="549"/>
    </location>
</feature>
<dbReference type="InterPro" id="IPR010614">
    <property type="entry name" value="RAD3-like_helicase_DEAD"/>
</dbReference>
<evidence type="ECO:0000313" key="9">
    <source>
        <dbReference type="EMBL" id="VAX41874.1"/>
    </source>
</evidence>
<dbReference type="GO" id="GO:0016787">
    <property type="term" value="F:hydrolase activity"/>
    <property type="evidence" value="ECO:0007669"/>
    <property type="project" value="UniProtKB-KW"/>
</dbReference>
<keyword evidence="2" id="KW-0547">Nucleotide-binding</keyword>
<dbReference type="Pfam" id="PF00270">
    <property type="entry name" value="DEAD"/>
    <property type="match status" value="1"/>
</dbReference>
<dbReference type="SUPFAM" id="SSF52540">
    <property type="entry name" value="P-loop containing nucleoside triphosphate hydrolases"/>
    <property type="match status" value="1"/>
</dbReference>
<dbReference type="InterPro" id="IPR045028">
    <property type="entry name" value="DinG/Rad3-like"/>
</dbReference>
<name>A0A3B1DZ97_9ZZZZ</name>
<evidence type="ECO:0000256" key="5">
    <source>
        <dbReference type="ARBA" id="ARBA00044969"/>
    </source>
</evidence>
<dbReference type="Pfam" id="PF06733">
    <property type="entry name" value="DEAD_2"/>
    <property type="match status" value="1"/>
</dbReference>
<evidence type="ECO:0000256" key="3">
    <source>
        <dbReference type="ARBA" id="ARBA00022801"/>
    </source>
</evidence>
<dbReference type="Gene3D" id="3.40.50.300">
    <property type="entry name" value="P-loop containing nucleotide triphosphate hydrolases"/>
    <property type="match status" value="1"/>
</dbReference>
<gene>
    <name evidence="9" type="ORF">MNBD_PLANCTO03-1987</name>
</gene>
<dbReference type="InterPro" id="IPR027417">
    <property type="entry name" value="P-loop_NTPase"/>
</dbReference>
<dbReference type="PANTHER" id="PTHR11472">
    <property type="entry name" value="DNA REPAIR DEAD HELICASE RAD3/XP-D SUBFAMILY MEMBER"/>
    <property type="match status" value="1"/>
</dbReference>
<sequence>LDGPIARALGPEYEPRPQQLRMAARVEAAMERKETLLVEAGTGVGKSFAYLVPAIQRCLSKGETVVVATNTIALQEQLMERDIPLLQGTIAPMPDDSDRGLESPPPCPQGESSPHCTTGSGPFQAPSTPAGAGAFQPRADWAGELKACLVKGRGNYISIRRLRLASARQDKLLTDDAARHSLHVIEDWAYDTTDGTLATLPTLERMGVWDKVQSDSANCMGRKCPHNEACFYQSARRRMERSNLLICNHALFFSDLALRARGAGFLPKYDHVILDEAHSVEDVAAEHFGLSLSEGRVNHLLSTLFQARKQRGYLAQLMNLHNDTESVERAVMLVRAAERASRQFFESLIELDRSSRVRNGRVREAQAVANPLTPAMNDLAMRLRSLREDMKSEPDRFELAAYIERAVSIADTAEAWIEQTAEGCVYWIEVKQPGAGSGYRGVRVSVAASPIDVAPLLDKYLFSKDSSVILTSATLATRTVHEDEPAERAETAFAHTIGRLGCEGAHAMQLGSPFEYARQVEVFVDRTMPSPSPSGRGKPSAARQGEGAFGAGTARPVSYEHALADRICTHVRATEGGAFVLFTSFFTLNRVADFVSEELASEGFPLLVQ</sequence>
<keyword evidence="4" id="KW-0067">ATP-binding</keyword>
<keyword evidence="9" id="KW-0347">Helicase</keyword>
<dbReference type="GO" id="GO:0003677">
    <property type="term" value="F:DNA binding"/>
    <property type="evidence" value="ECO:0007669"/>
    <property type="project" value="InterPro"/>
</dbReference>
<evidence type="ECO:0000256" key="6">
    <source>
        <dbReference type="ARBA" id="ARBA00048954"/>
    </source>
</evidence>
<dbReference type="AlphaFoldDB" id="A0A3B1DZ97"/>
<protein>
    <recommendedName>
        <fullName evidence="5">DNA 5'-3' helicase</fullName>
        <ecNumber evidence="5">5.6.2.3</ecNumber>
    </recommendedName>
</protein>
<dbReference type="SMART" id="SM00487">
    <property type="entry name" value="DEXDc"/>
    <property type="match status" value="1"/>
</dbReference>
<organism evidence="9">
    <name type="scientific">hydrothermal vent metagenome</name>
    <dbReference type="NCBI Taxonomy" id="652676"/>
    <lineage>
        <taxon>unclassified sequences</taxon>
        <taxon>metagenomes</taxon>
        <taxon>ecological metagenomes</taxon>
    </lineage>
</organism>
<dbReference type="GO" id="GO:0043139">
    <property type="term" value="F:5'-3' DNA helicase activity"/>
    <property type="evidence" value="ECO:0007669"/>
    <property type="project" value="UniProtKB-EC"/>
</dbReference>
<dbReference type="EMBL" id="UOGK01000604">
    <property type="protein sequence ID" value="VAX41874.1"/>
    <property type="molecule type" value="Genomic_DNA"/>
</dbReference>
<dbReference type="EC" id="5.6.2.3" evidence="5"/>
<evidence type="ECO:0000259" key="8">
    <source>
        <dbReference type="PROSITE" id="PS51193"/>
    </source>
</evidence>
<feature type="region of interest" description="Disordered" evidence="7">
    <location>
        <begin position="88"/>
        <end position="135"/>
    </location>
</feature>
<feature type="compositionally biased region" description="Polar residues" evidence="7">
    <location>
        <begin position="110"/>
        <end position="127"/>
    </location>
</feature>
<feature type="domain" description="Helicase ATP-binding" evidence="8">
    <location>
        <begin position="5"/>
        <end position="338"/>
    </location>
</feature>
<evidence type="ECO:0000256" key="7">
    <source>
        <dbReference type="SAM" id="MobiDB-lite"/>
    </source>
</evidence>
<reference evidence="9" key="1">
    <citation type="submission" date="2018-06" db="EMBL/GenBank/DDBJ databases">
        <authorList>
            <person name="Zhirakovskaya E."/>
        </authorList>
    </citation>
    <scope>NUCLEOTIDE SEQUENCE</scope>
</reference>
<comment type="cofactor">
    <cofactor evidence="1">
        <name>[4Fe-4S] cluster</name>
        <dbReference type="ChEBI" id="CHEBI:49883"/>
    </cofactor>
</comment>
<dbReference type="InterPro" id="IPR014001">
    <property type="entry name" value="Helicase_ATP-bd"/>
</dbReference>
<accession>A0A3B1DZ97</accession>
<comment type="catalytic activity">
    <reaction evidence="6">
        <text>ATP + H2O = ADP + phosphate + H(+)</text>
        <dbReference type="Rhea" id="RHEA:13065"/>
        <dbReference type="ChEBI" id="CHEBI:15377"/>
        <dbReference type="ChEBI" id="CHEBI:15378"/>
        <dbReference type="ChEBI" id="CHEBI:30616"/>
        <dbReference type="ChEBI" id="CHEBI:43474"/>
        <dbReference type="ChEBI" id="CHEBI:456216"/>
        <dbReference type="EC" id="5.6.2.3"/>
    </reaction>
</comment>
<dbReference type="PROSITE" id="PS51193">
    <property type="entry name" value="HELICASE_ATP_BIND_2"/>
    <property type="match status" value="1"/>
</dbReference>
<evidence type="ECO:0000256" key="4">
    <source>
        <dbReference type="ARBA" id="ARBA00022840"/>
    </source>
</evidence>
<keyword evidence="3" id="KW-0378">Hydrolase</keyword>
<evidence type="ECO:0000256" key="1">
    <source>
        <dbReference type="ARBA" id="ARBA00001966"/>
    </source>
</evidence>
<dbReference type="InterPro" id="IPR014013">
    <property type="entry name" value="Helic_SF1/SF2_ATP-bd_DinG/Rad3"/>
</dbReference>